<dbReference type="GO" id="GO:0072544">
    <property type="term" value="F:L-DOPA binding"/>
    <property type="evidence" value="ECO:0007669"/>
    <property type="project" value="InterPro"/>
</dbReference>
<evidence type="ECO:0000259" key="6">
    <source>
        <dbReference type="PROSITE" id="PS50262"/>
    </source>
</evidence>
<organism evidence="7 8">
    <name type="scientific">Henosepilachna vigintioctopunctata</name>
    <dbReference type="NCBI Taxonomy" id="420089"/>
    <lineage>
        <taxon>Eukaryota</taxon>
        <taxon>Metazoa</taxon>
        <taxon>Ecdysozoa</taxon>
        <taxon>Arthropoda</taxon>
        <taxon>Hexapoda</taxon>
        <taxon>Insecta</taxon>
        <taxon>Pterygota</taxon>
        <taxon>Neoptera</taxon>
        <taxon>Endopterygota</taxon>
        <taxon>Coleoptera</taxon>
        <taxon>Polyphaga</taxon>
        <taxon>Cucujiformia</taxon>
        <taxon>Coccinelloidea</taxon>
        <taxon>Coccinellidae</taxon>
        <taxon>Epilachninae</taxon>
        <taxon>Epilachnini</taxon>
        <taxon>Henosepilachna</taxon>
    </lineage>
</organism>
<dbReference type="Pfam" id="PF02101">
    <property type="entry name" value="Ocular_alb"/>
    <property type="match status" value="1"/>
</dbReference>
<dbReference type="Proteomes" id="UP001431783">
    <property type="component" value="Unassembled WGS sequence"/>
</dbReference>
<dbReference type="PROSITE" id="PS50262">
    <property type="entry name" value="G_PROTEIN_RECEP_F1_2"/>
    <property type="match status" value="1"/>
</dbReference>
<feature type="transmembrane region" description="Helical" evidence="5">
    <location>
        <begin position="93"/>
        <end position="113"/>
    </location>
</feature>
<keyword evidence="8" id="KW-1185">Reference proteome</keyword>
<dbReference type="PRINTS" id="PR00965">
    <property type="entry name" value="OCULARALBNSM"/>
</dbReference>
<proteinExistence type="predicted"/>
<evidence type="ECO:0000256" key="5">
    <source>
        <dbReference type="SAM" id="Phobius"/>
    </source>
</evidence>
<dbReference type="Gene3D" id="1.20.1070.10">
    <property type="entry name" value="Rhodopsin 7-helix transmembrane proteins"/>
    <property type="match status" value="1"/>
</dbReference>
<dbReference type="GO" id="GO:0035240">
    <property type="term" value="F:dopamine binding"/>
    <property type="evidence" value="ECO:0007669"/>
    <property type="project" value="InterPro"/>
</dbReference>
<reference evidence="7 8" key="1">
    <citation type="submission" date="2023-03" db="EMBL/GenBank/DDBJ databases">
        <title>Genome insight into feeding habits of ladybird beetles.</title>
        <authorList>
            <person name="Li H.-S."/>
            <person name="Huang Y.-H."/>
            <person name="Pang H."/>
        </authorList>
    </citation>
    <scope>NUCLEOTIDE SEQUENCE [LARGE SCALE GENOMIC DNA]</scope>
    <source>
        <strain evidence="7">SYSU_2023b</strain>
        <tissue evidence="7">Whole body</tissue>
    </source>
</reference>
<evidence type="ECO:0000256" key="3">
    <source>
        <dbReference type="ARBA" id="ARBA00022989"/>
    </source>
</evidence>
<feature type="domain" description="G-protein coupled receptors family 1 profile" evidence="6">
    <location>
        <begin position="1"/>
        <end position="201"/>
    </location>
</feature>
<evidence type="ECO:0000313" key="7">
    <source>
        <dbReference type="EMBL" id="KAK9890755.1"/>
    </source>
</evidence>
<dbReference type="GO" id="GO:0032438">
    <property type="term" value="P:melanosome organization"/>
    <property type="evidence" value="ECO:0007669"/>
    <property type="project" value="TreeGrafter"/>
</dbReference>
<dbReference type="PANTHER" id="PTHR15177">
    <property type="entry name" value="G-PROTEIN COUPLED RECEPTOR 143"/>
    <property type="match status" value="1"/>
</dbReference>
<evidence type="ECO:0000256" key="4">
    <source>
        <dbReference type="ARBA" id="ARBA00023136"/>
    </source>
</evidence>
<feature type="transmembrane region" description="Helical" evidence="5">
    <location>
        <begin position="54"/>
        <end position="73"/>
    </location>
</feature>
<keyword evidence="3 5" id="KW-1133">Transmembrane helix</keyword>
<gene>
    <name evidence="7" type="ORF">WA026_012102</name>
</gene>
<evidence type="ECO:0000256" key="1">
    <source>
        <dbReference type="ARBA" id="ARBA00004370"/>
    </source>
</evidence>
<evidence type="ECO:0000313" key="8">
    <source>
        <dbReference type="Proteomes" id="UP001431783"/>
    </source>
</evidence>
<dbReference type="PANTHER" id="PTHR15177:SF2">
    <property type="entry name" value="G-PROTEIN COUPLED RECEPTOR 143"/>
    <property type="match status" value="1"/>
</dbReference>
<dbReference type="GO" id="GO:0050848">
    <property type="term" value="P:regulation of calcium-mediated signaling"/>
    <property type="evidence" value="ECO:0007669"/>
    <property type="project" value="TreeGrafter"/>
</dbReference>
<dbReference type="InterPro" id="IPR017452">
    <property type="entry name" value="GPCR_Rhodpsn_7TM"/>
</dbReference>
<keyword evidence="4 5" id="KW-0472">Membrane</keyword>
<name>A0AAW1V7T5_9CUCU</name>
<keyword evidence="2 5" id="KW-0812">Transmembrane</keyword>
<comment type="subcellular location">
    <subcellularLocation>
        <location evidence="1">Membrane</location>
    </subcellularLocation>
</comment>
<comment type="caution">
    <text evidence="7">The sequence shown here is derived from an EMBL/GenBank/DDBJ whole genome shotgun (WGS) entry which is preliminary data.</text>
</comment>
<accession>A0AAW1V7T5</accession>
<evidence type="ECO:0000256" key="2">
    <source>
        <dbReference type="ARBA" id="ARBA00022692"/>
    </source>
</evidence>
<feature type="transmembrane region" description="Helical" evidence="5">
    <location>
        <begin position="146"/>
        <end position="169"/>
    </location>
</feature>
<dbReference type="GO" id="GO:0035643">
    <property type="term" value="F:L-DOPA receptor activity"/>
    <property type="evidence" value="ECO:0007669"/>
    <property type="project" value="TreeGrafter"/>
</dbReference>
<dbReference type="AlphaFoldDB" id="A0AAW1V7T5"/>
<dbReference type="InterPro" id="IPR001414">
    <property type="entry name" value="GPR143"/>
</dbReference>
<feature type="transmembrane region" description="Helical" evidence="5">
    <location>
        <begin position="181"/>
        <end position="201"/>
    </location>
</feature>
<dbReference type="EMBL" id="JARQZJ010000126">
    <property type="protein sequence ID" value="KAK9890755.1"/>
    <property type="molecule type" value="Genomic_DNA"/>
</dbReference>
<sequence>MPVKGDNPGVIFCVLSSALVQYFYTATWIWTFCYALDMQFVLKEKEFNSKYYHIVAWMTPFFTTSIGLSILYIPDADCHVSKSLLTVITRILPNYVVTYVPIALVMVFNPNLYKQSTKDMERIITGVSGQFTNRERELVEAVKMKFFLINLVFYICWIPNLVNGILLWVLWFDVPLNFISIVWYSMAFLNPLQAFFNCLVYRRWNRNSEKIIIPWQKRQVAQETNYIMNSHGDIFLQREEILPLLRNASAASINQVT</sequence>
<dbReference type="GO" id="GO:0005886">
    <property type="term" value="C:plasma membrane"/>
    <property type="evidence" value="ECO:0007669"/>
    <property type="project" value="TreeGrafter"/>
</dbReference>
<dbReference type="GO" id="GO:0072545">
    <property type="term" value="F:L-tyrosine binding"/>
    <property type="evidence" value="ECO:0007669"/>
    <property type="project" value="InterPro"/>
</dbReference>
<protein>
    <recommendedName>
        <fullName evidence="6">G-protein coupled receptors family 1 profile domain-containing protein</fullName>
    </recommendedName>
</protein>